<keyword evidence="1" id="KW-0479">Metal-binding</keyword>
<dbReference type="PROSITE" id="PS00079">
    <property type="entry name" value="MULTICOPPER_OXIDASE1"/>
    <property type="match status" value="1"/>
</dbReference>
<dbReference type="Gene3D" id="2.60.40.420">
    <property type="entry name" value="Cupredoxins - blue copper proteins"/>
    <property type="match status" value="1"/>
</dbReference>
<feature type="domain" description="Plastocyanin-like" evidence="5">
    <location>
        <begin position="102"/>
        <end position="250"/>
    </location>
</feature>
<keyword evidence="7" id="KW-1185">Reference proteome</keyword>
<dbReference type="InterPro" id="IPR002355">
    <property type="entry name" value="Cu_oxidase_Cu_BS"/>
</dbReference>
<evidence type="ECO:0000256" key="1">
    <source>
        <dbReference type="ARBA" id="ARBA00022723"/>
    </source>
</evidence>
<dbReference type="CDD" id="cd13905">
    <property type="entry name" value="CuRO_3_tcLLC2_insect_like"/>
    <property type="match status" value="1"/>
</dbReference>
<dbReference type="PROSITE" id="PS00080">
    <property type="entry name" value="MULTICOPPER_OXIDASE2"/>
    <property type="match status" value="1"/>
</dbReference>
<dbReference type="InterPro" id="IPR011706">
    <property type="entry name" value="Cu-oxidase_C"/>
</dbReference>
<dbReference type="EMBL" id="CASHTH010004507">
    <property type="protein sequence ID" value="CAI8058368.1"/>
    <property type="molecule type" value="Genomic_DNA"/>
</dbReference>
<evidence type="ECO:0000313" key="7">
    <source>
        <dbReference type="Proteomes" id="UP001174909"/>
    </source>
</evidence>
<dbReference type="GO" id="GO:0016491">
    <property type="term" value="F:oxidoreductase activity"/>
    <property type="evidence" value="ECO:0007669"/>
    <property type="project" value="UniProtKB-KW"/>
</dbReference>
<sequence>MGVPKNCSEAYECTAVNCPFMMYQSSYHIKCINVHELKLQFPFPPDLLPSAEHDVQYVLNFAFEGTRTISSINARAFLLPIISPQIFPDKIDAASVCDPSDTCEDGCLCTNILNIPYNKTVRLVLSSGGLSRNQRRFSHPIHLHGHDFQVVAVGYGTYNDTTGHVIQPTGDIICAPGSTKSVCINPSWSDIAPSLPPVNEYTIAKDTVILPALGYVVIDFRSTNPGWWFLHCHMWPHVAEGMALVINEAQERSPPPPKGICDRGNFTWTVEEFNEALNYTYTPPSPMPSTSTTIAPTTMPTQSTGSTAALSRANEECDMLKDAFAGVATVLILFLIVSVILQSVVIVILTRKNACRKPKNNEEKLQVTTVTNTEVEVMQTEEVAEL</sequence>
<dbReference type="InterPro" id="IPR033138">
    <property type="entry name" value="Cu_oxidase_CS"/>
</dbReference>
<dbReference type="GO" id="GO:0006826">
    <property type="term" value="P:iron ion transport"/>
    <property type="evidence" value="ECO:0007669"/>
    <property type="project" value="TreeGrafter"/>
</dbReference>
<keyword evidence="4" id="KW-1133">Transmembrane helix</keyword>
<dbReference type="PANTHER" id="PTHR11709:SF394">
    <property type="entry name" value="FI03373P-RELATED"/>
    <property type="match status" value="1"/>
</dbReference>
<evidence type="ECO:0000256" key="2">
    <source>
        <dbReference type="ARBA" id="ARBA00023002"/>
    </source>
</evidence>
<protein>
    <submittedName>
        <fullName evidence="6">Laccase-22</fullName>
    </submittedName>
</protein>
<dbReference type="AlphaFoldDB" id="A0AA35U2A8"/>
<dbReference type="InterPro" id="IPR045087">
    <property type="entry name" value="Cu-oxidase_fam"/>
</dbReference>
<reference evidence="6" key="1">
    <citation type="submission" date="2023-03" db="EMBL/GenBank/DDBJ databases">
        <authorList>
            <person name="Steffen K."/>
            <person name="Cardenas P."/>
        </authorList>
    </citation>
    <scope>NUCLEOTIDE SEQUENCE</scope>
</reference>
<dbReference type="PANTHER" id="PTHR11709">
    <property type="entry name" value="MULTI-COPPER OXIDASE"/>
    <property type="match status" value="1"/>
</dbReference>
<keyword evidence="4" id="KW-0812">Transmembrane</keyword>
<gene>
    <name evidence="6" type="ORF">GBAR_LOCUS31733</name>
</gene>
<proteinExistence type="predicted"/>
<accession>A0AA35U2A8</accession>
<comment type="caution">
    <text evidence="6">The sequence shown here is derived from an EMBL/GenBank/DDBJ whole genome shotgun (WGS) entry which is preliminary data.</text>
</comment>
<keyword evidence="3" id="KW-0186">Copper</keyword>
<evidence type="ECO:0000259" key="5">
    <source>
        <dbReference type="Pfam" id="PF07731"/>
    </source>
</evidence>
<dbReference type="Pfam" id="PF07731">
    <property type="entry name" value="Cu-oxidase_2"/>
    <property type="match status" value="1"/>
</dbReference>
<evidence type="ECO:0000256" key="4">
    <source>
        <dbReference type="SAM" id="Phobius"/>
    </source>
</evidence>
<dbReference type="InterPro" id="IPR008972">
    <property type="entry name" value="Cupredoxin"/>
</dbReference>
<evidence type="ECO:0000313" key="6">
    <source>
        <dbReference type="EMBL" id="CAI8058368.1"/>
    </source>
</evidence>
<organism evidence="6 7">
    <name type="scientific">Geodia barretti</name>
    <name type="common">Barrett's horny sponge</name>
    <dbReference type="NCBI Taxonomy" id="519541"/>
    <lineage>
        <taxon>Eukaryota</taxon>
        <taxon>Metazoa</taxon>
        <taxon>Porifera</taxon>
        <taxon>Demospongiae</taxon>
        <taxon>Heteroscleromorpha</taxon>
        <taxon>Tetractinellida</taxon>
        <taxon>Astrophorina</taxon>
        <taxon>Geodiidae</taxon>
        <taxon>Geodia</taxon>
    </lineage>
</organism>
<name>A0AA35U2A8_GEOBA</name>
<dbReference type="GO" id="GO:0005507">
    <property type="term" value="F:copper ion binding"/>
    <property type="evidence" value="ECO:0007669"/>
    <property type="project" value="InterPro"/>
</dbReference>
<dbReference type="SUPFAM" id="SSF49503">
    <property type="entry name" value="Cupredoxins"/>
    <property type="match status" value="1"/>
</dbReference>
<keyword evidence="4" id="KW-0472">Membrane</keyword>
<evidence type="ECO:0000256" key="3">
    <source>
        <dbReference type="ARBA" id="ARBA00023008"/>
    </source>
</evidence>
<dbReference type="Proteomes" id="UP001174909">
    <property type="component" value="Unassembled WGS sequence"/>
</dbReference>
<dbReference type="GO" id="GO:0005886">
    <property type="term" value="C:plasma membrane"/>
    <property type="evidence" value="ECO:0007669"/>
    <property type="project" value="TreeGrafter"/>
</dbReference>
<feature type="transmembrane region" description="Helical" evidence="4">
    <location>
        <begin position="323"/>
        <end position="349"/>
    </location>
</feature>
<keyword evidence="2" id="KW-0560">Oxidoreductase</keyword>